<feature type="transmembrane region" description="Helical" evidence="9">
    <location>
        <begin position="21"/>
        <end position="38"/>
    </location>
</feature>
<evidence type="ECO:0000256" key="9">
    <source>
        <dbReference type="RuleBase" id="RU369079"/>
    </source>
</evidence>
<dbReference type="PANTHER" id="PTHR35011:SF4">
    <property type="entry name" value="SLL1102 PROTEIN"/>
    <property type="match status" value="1"/>
</dbReference>
<dbReference type="EMBL" id="QDDR01000011">
    <property type="protein sequence ID" value="PVE45827.1"/>
    <property type="molecule type" value="Genomic_DNA"/>
</dbReference>
<dbReference type="RefSeq" id="WP_107754810.1">
    <property type="nucleotide sequence ID" value="NZ_QBKF01000017.1"/>
</dbReference>
<evidence type="ECO:0000256" key="6">
    <source>
        <dbReference type="ARBA" id="ARBA00022989"/>
    </source>
</evidence>
<comment type="subunit">
    <text evidence="9">The complex comprises the extracytoplasmic solute receptor protein and the two transmembrane proteins.</text>
</comment>
<evidence type="ECO:0000256" key="3">
    <source>
        <dbReference type="ARBA" id="ARBA00022475"/>
    </source>
</evidence>
<sequence>MNGLSAIMRAINGVNRLIGNVFSWLALAIVLVCFWVVVERYLFSTTRLWMQDLYPWLNGVMFTSVAAYALYTNDHVRVDIFYRPATNLKKAWLDLIGVILFLLPFTWVVWTYCYVFVARSWRLQEGSANPGGAPGLYLVKGFILVFAVTLALQGLSMLIRSILIIRGREDLVPKSYRYEAVPE</sequence>
<dbReference type="GO" id="GO:0005886">
    <property type="term" value="C:plasma membrane"/>
    <property type="evidence" value="ECO:0007669"/>
    <property type="project" value="UniProtKB-SubCell"/>
</dbReference>
<dbReference type="Pfam" id="PF04290">
    <property type="entry name" value="DctQ"/>
    <property type="match status" value="1"/>
</dbReference>
<reference evidence="11 12" key="1">
    <citation type="journal article" date="2011" name="Syst. Appl. Microbiol.">
        <title>Defluviimonas denitrificans gen. nov., sp. nov., and Pararhodobacter aggregans gen. nov., sp. nov., non-phototrophic Rhodobacteraceae from the biofilter of a marine aquaculture.</title>
        <authorList>
            <person name="Foesel B.U."/>
            <person name="Drake H.L."/>
            <person name="Schramm A."/>
        </authorList>
    </citation>
    <scope>NUCLEOTIDE SEQUENCE [LARGE SCALE GENOMIC DNA]</scope>
    <source>
        <strain evidence="11 12">D1-19</strain>
    </source>
</reference>
<keyword evidence="12" id="KW-1185">Reference proteome</keyword>
<name>A0A2T7UMD9_9RHOB</name>
<protein>
    <recommendedName>
        <fullName evidence="9">TRAP transporter small permease protein</fullName>
    </recommendedName>
</protein>
<dbReference type="AlphaFoldDB" id="A0A2T7UMD9"/>
<keyword evidence="6 9" id="KW-1133">Transmembrane helix</keyword>
<evidence type="ECO:0000256" key="2">
    <source>
        <dbReference type="ARBA" id="ARBA00022448"/>
    </source>
</evidence>
<dbReference type="PANTHER" id="PTHR35011">
    <property type="entry name" value="2,3-DIKETO-L-GULONATE TRAP TRANSPORTER SMALL PERMEASE PROTEIN YIAM"/>
    <property type="match status" value="1"/>
</dbReference>
<evidence type="ECO:0000259" key="10">
    <source>
        <dbReference type="Pfam" id="PF04290"/>
    </source>
</evidence>
<feature type="transmembrane region" description="Helical" evidence="9">
    <location>
        <begin position="92"/>
        <end position="117"/>
    </location>
</feature>
<feature type="transmembrane region" description="Helical" evidence="9">
    <location>
        <begin position="137"/>
        <end position="159"/>
    </location>
</feature>
<dbReference type="OrthoDB" id="9794346at2"/>
<comment type="function">
    <text evidence="9">Part of the tripartite ATP-independent periplasmic (TRAP) transport system.</text>
</comment>
<evidence type="ECO:0000256" key="1">
    <source>
        <dbReference type="ARBA" id="ARBA00004429"/>
    </source>
</evidence>
<dbReference type="InterPro" id="IPR007387">
    <property type="entry name" value="TRAP_DctQ"/>
</dbReference>
<keyword evidence="5 9" id="KW-0812">Transmembrane</keyword>
<evidence type="ECO:0000256" key="8">
    <source>
        <dbReference type="ARBA" id="ARBA00038436"/>
    </source>
</evidence>
<organism evidence="11 12">
    <name type="scientific">Pararhodobacter aggregans</name>
    <dbReference type="NCBI Taxonomy" id="404875"/>
    <lineage>
        <taxon>Bacteria</taxon>
        <taxon>Pseudomonadati</taxon>
        <taxon>Pseudomonadota</taxon>
        <taxon>Alphaproteobacteria</taxon>
        <taxon>Rhodobacterales</taxon>
        <taxon>Paracoccaceae</taxon>
        <taxon>Pararhodobacter</taxon>
    </lineage>
</organism>
<proteinExistence type="inferred from homology"/>
<feature type="domain" description="Tripartite ATP-independent periplasmic transporters DctQ component" evidence="10">
    <location>
        <begin position="29"/>
        <end position="161"/>
    </location>
</feature>
<comment type="caution">
    <text evidence="11">The sequence shown here is derived from an EMBL/GenBank/DDBJ whole genome shotgun (WGS) entry which is preliminary data.</text>
</comment>
<evidence type="ECO:0000313" key="12">
    <source>
        <dbReference type="Proteomes" id="UP000244810"/>
    </source>
</evidence>
<evidence type="ECO:0000256" key="4">
    <source>
        <dbReference type="ARBA" id="ARBA00022519"/>
    </source>
</evidence>
<dbReference type="InterPro" id="IPR055348">
    <property type="entry name" value="DctQ"/>
</dbReference>
<keyword evidence="3" id="KW-1003">Cell membrane</keyword>
<keyword evidence="2 9" id="KW-0813">Transport</keyword>
<keyword evidence="7 9" id="KW-0472">Membrane</keyword>
<accession>A0A2T7UMD9</accession>
<dbReference type="Proteomes" id="UP000244810">
    <property type="component" value="Unassembled WGS sequence"/>
</dbReference>
<evidence type="ECO:0000313" key="11">
    <source>
        <dbReference type="EMBL" id="PVE45827.1"/>
    </source>
</evidence>
<comment type="similarity">
    <text evidence="8 9">Belongs to the TRAP transporter small permease family.</text>
</comment>
<evidence type="ECO:0000256" key="5">
    <source>
        <dbReference type="ARBA" id="ARBA00022692"/>
    </source>
</evidence>
<gene>
    <name evidence="11" type="ORF">DDE23_18580</name>
</gene>
<evidence type="ECO:0000256" key="7">
    <source>
        <dbReference type="ARBA" id="ARBA00023136"/>
    </source>
</evidence>
<dbReference type="GO" id="GO:0022857">
    <property type="term" value="F:transmembrane transporter activity"/>
    <property type="evidence" value="ECO:0007669"/>
    <property type="project" value="UniProtKB-UniRule"/>
</dbReference>
<feature type="transmembrane region" description="Helical" evidence="9">
    <location>
        <begin position="53"/>
        <end position="71"/>
    </location>
</feature>
<comment type="subcellular location">
    <subcellularLocation>
        <location evidence="1 9">Cell inner membrane</location>
        <topology evidence="1 9">Multi-pass membrane protein</topology>
    </subcellularLocation>
</comment>
<keyword evidence="4 9" id="KW-0997">Cell inner membrane</keyword>